<dbReference type="RefSeq" id="WP_128976195.1">
    <property type="nucleotide sequence ID" value="NZ_CP133762.1"/>
</dbReference>
<name>A0ABY9RWT8_9ACTN</name>
<organism evidence="1 2">
    <name type="scientific">Streptomyces roseicoloratus</name>
    <dbReference type="NCBI Taxonomy" id="2508722"/>
    <lineage>
        <taxon>Bacteria</taxon>
        <taxon>Bacillati</taxon>
        <taxon>Actinomycetota</taxon>
        <taxon>Actinomycetes</taxon>
        <taxon>Kitasatosporales</taxon>
        <taxon>Streptomycetaceae</taxon>
        <taxon>Streptomyces</taxon>
    </lineage>
</organism>
<sequence>MHTTVTPFTLHRWQEGKRPERLSGWRGVSPEFGEITLVCPLPRTLPEVVVSELRGGLLPPVSFESRGVHAENLSLPTLNRCTLRVGDRMVYMTRNRLGATLHQRALTMRHAGDCYRLSALDKRGYVLTRTADEEDPGVTVTVRESGRGKGRRLSVQAAGRAEGGDLALALIFAGVDRSALTRFGAVKAGVRRATELWAEANS</sequence>
<evidence type="ECO:0000313" key="2">
    <source>
        <dbReference type="Proteomes" id="UP001250858"/>
    </source>
</evidence>
<reference evidence="1 2" key="1">
    <citation type="submission" date="2023-09" db="EMBL/GenBank/DDBJ databases">
        <title>Complete genome of Streptomyces roseicoloratus T14.</title>
        <authorList>
            <person name="Bashizi T."/>
            <person name="Kim M.-J."/>
            <person name="Lee G."/>
            <person name="Tagele S.B."/>
            <person name="Shin J.-H."/>
        </authorList>
    </citation>
    <scope>NUCLEOTIDE SEQUENCE [LARGE SCALE GENOMIC DNA]</scope>
    <source>
        <strain evidence="1 2">T14</strain>
    </source>
</reference>
<gene>
    <name evidence="1" type="ORF">RGF97_16715</name>
</gene>
<protein>
    <submittedName>
        <fullName evidence="1">Uncharacterized protein</fullName>
    </submittedName>
</protein>
<dbReference type="Proteomes" id="UP001250858">
    <property type="component" value="Chromosome"/>
</dbReference>
<dbReference type="EMBL" id="CP133762">
    <property type="protein sequence ID" value="WMX46153.1"/>
    <property type="molecule type" value="Genomic_DNA"/>
</dbReference>
<accession>A0ABY9RWT8</accession>
<proteinExistence type="predicted"/>
<keyword evidence="2" id="KW-1185">Reference proteome</keyword>
<evidence type="ECO:0000313" key="1">
    <source>
        <dbReference type="EMBL" id="WMX46153.1"/>
    </source>
</evidence>